<evidence type="ECO:0000313" key="2">
    <source>
        <dbReference type="Proteomes" id="UP001482620"/>
    </source>
</evidence>
<dbReference type="Proteomes" id="UP001482620">
    <property type="component" value="Unassembled WGS sequence"/>
</dbReference>
<name>A0ABV0UN31_9TELE</name>
<evidence type="ECO:0000313" key="1">
    <source>
        <dbReference type="EMBL" id="MEQ2245242.1"/>
    </source>
</evidence>
<organism evidence="1 2">
    <name type="scientific">Ilyodon furcidens</name>
    <name type="common">goldbreast splitfin</name>
    <dbReference type="NCBI Taxonomy" id="33524"/>
    <lineage>
        <taxon>Eukaryota</taxon>
        <taxon>Metazoa</taxon>
        <taxon>Chordata</taxon>
        <taxon>Craniata</taxon>
        <taxon>Vertebrata</taxon>
        <taxon>Euteleostomi</taxon>
        <taxon>Actinopterygii</taxon>
        <taxon>Neopterygii</taxon>
        <taxon>Teleostei</taxon>
        <taxon>Neoteleostei</taxon>
        <taxon>Acanthomorphata</taxon>
        <taxon>Ovalentaria</taxon>
        <taxon>Atherinomorphae</taxon>
        <taxon>Cyprinodontiformes</taxon>
        <taxon>Goodeidae</taxon>
        <taxon>Ilyodon</taxon>
    </lineage>
</organism>
<proteinExistence type="predicted"/>
<dbReference type="EMBL" id="JAHRIQ010072649">
    <property type="protein sequence ID" value="MEQ2245242.1"/>
    <property type="molecule type" value="Genomic_DNA"/>
</dbReference>
<keyword evidence="2" id="KW-1185">Reference proteome</keyword>
<reference evidence="1 2" key="1">
    <citation type="submission" date="2021-06" db="EMBL/GenBank/DDBJ databases">
        <authorList>
            <person name="Palmer J.M."/>
        </authorList>
    </citation>
    <scope>NUCLEOTIDE SEQUENCE [LARGE SCALE GENOMIC DNA]</scope>
    <source>
        <strain evidence="2">if_2019</strain>
        <tissue evidence="1">Muscle</tissue>
    </source>
</reference>
<accession>A0ABV0UN31</accession>
<gene>
    <name evidence="1" type="ORF">ILYODFUR_025556</name>
</gene>
<comment type="caution">
    <text evidence="1">The sequence shown here is derived from an EMBL/GenBank/DDBJ whole genome shotgun (WGS) entry which is preliminary data.</text>
</comment>
<protein>
    <submittedName>
        <fullName evidence="1">Uncharacterized protein</fullName>
    </submittedName>
</protein>
<sequence length="123" mass="13604">MLRLLRGVTQLESKVHDLYEKASQQMTEKLFKGSGTTHTMTTRSHSGPSRFQSPLLTSSAGMTKYVPFLLGDVQALVDKLPPIAGCGRVWLQELDTLSKRMTLALGDFRAILGDLCVPQLLEK</sequence>